<keyword evidence="1" id="KW-0472">Membrane</keyword>
<dbReference type="RefSeq" id="WP_126579990.1">
    <property type="nucleotide sequence ID" value="NZ_BIFR01000001.1"/>
</dbReference>
<keyword evidence="1" id="KW-1133">Transmembrane helix</keyword>
<sequence length="71" mass="7788">MKFIKAIYTFIVGDIIILVGVLVAILILTLLHTVAALEPLRPAEGVILILTIVLVLVATLVREAYSAKRYQ</sequence>
<evidence type="ECO:0000256" key="1">
    <source>
        <dbReference type="SAM" id="Phobius"/>
    </source>
</evidence>
<evidence type="ECO:0000313" key="2">
    <source>
        <dbReference type="EMBL" id="GCE12360.1"/>
    </source>
</evidence>
<dbReference type="Proteomes" id="UP000287352">
    <property type="component" value="Unassembled WGS sequence"/>
</dbReference>
<keyword evidence="1" id="KW-0812">Transmembrane</keyword>
<accession>A0A401ZZQ6</accession>
<gene>
    <name evidence="2" type="ORF">KTT_22190</name>
</gene>
<name>A0A401ZZQ6_9CHLR</name>
<organism evidence="2 3">
    <name type="scientific">Tengunoibacter tsumagoiensis</name>
    <dbReference type="NCBI Taxonomy" id="2014871"/>
    <lineage>
        <taxon>Bacteria</taxon>
        <taxon>Bacillati</taxon>
        <taxon>Chloroflexota</taxon>
        <taxon>Ktedonobacteria</taxon>
        <taxon>Ktedonobacterales</taxon>
        <taxon>Dictyobacteraceae</taxon>
        <taxon>Tengunoibacter</taxon>
    </lineage>
</organism>
<feature type="transmembrane region" description="Helical" evidence="1">
    <location>
        <begin position="7"/>
        <end position="31"/>
    </location>
</feature>
<dbReference type="AlphaFoldDB" id="A0A401ZZQ6"/>
<feature type="transmembrane region" description="Helical" evidence="1">
    <location>
        <begin position="43"/>
        <end position="61"/>
    </location>
</feature>
<protein>
    <submittedName>
        <fullName evidence="2">Uncharacterized protein</fullName>
    </submittedName>
</protein>
<comment type="caution">
    <text evidence="2">The sequence shown here is derived from an EMBL/GenBank/DDBJ whole genome shotgun (WGS) entry which is preliminary data.</text>
</comment>
<evidence type="ECO:0000313" key="3">
    <source>
        <dbReference type="Proteomes" id="UP000287352"/>
    </source>
</evidence>
<reference evidence="3" key="1">
    <citation type="submission" date="2018-12" db="EMBL/GenBank/DDBJ databases">
        <title>Tengunoibacter tsumagoiensis gen. nov., sp. nov., Dictyobacter kobayashii sp. nov., D. alpinus sp. nov., and D. joshuensis sp. nov. and description of Dictyobacteraceae fam. nov. within the order Ktedonobacterales isolated from Tengu-no-mugimeshi.</title>
        <authorList>
            <person name="Wang C.M."/>
            <person name="Zheng Y."/>
            <person name="Sakai Y."/>
            <person name="Toyoda A."/>
            <person name="Minakuchi Y."/>
            <person name="Abe K."/>
            <person name="Yokota A."/>
            <person name="Yabe S."/>
        </authorList>
    </citation>
    <scope>NUCLEOTIDE SEQUENCE [LARGE SCALE GENOMIC DNA]</scope>
    <source>
        <strain evidence="3">Uno3</strain>
    </source>
</reference>
<dbReference type="EMBL" id="BIFR01000001">
    <property type="protein sequence ID" value="GCE12360.1"/>
    <property type="molecule type" value="Genomic_DNA"/>
</dbReference>
<proteinExistence type="predicted"/>
<keyword evidence="3" id="KW-1185">Reference proteome</keyword>